<protein>
    <recommendedName>
        <fullName evidence="2">Amine oxidase domain-containing protein</fullName>
    </recommendedName>
</protein>
<dbReference type="EMBL" id="MRZV01000429">
    <property type="protein sequence ID" value="PIK50211.1"/>
    <property type="molecule type" value="Genomic_DNA"/>
</dbReference>
<keyword evidence="4" id="KW-1185">Reference proteome</keyword>
<dbReference type="PANTHER" id="PTHR42923:SF43">
    <property type="entry name" value="AMINE OXIDASE"/>
    <property type="match status" value="1"/>
</dbReference>
<accession>A0A2G8KQD3</accession>
<proteinExistence type="predicted"/>
<evidence type="ECO:0000313" key="4">
    <source>
        <dbReference type="Proteomes" id="UP000230750"/>
    </source>
</evidence>
<reference evidence="3 4" key="1">
    <citation type="journal article" date="2017" name="PLoS Biol.">
        <title>The sea cucumber genome provides insights into morphological evolution and visceral regeneration.</title>
        <authorList>
            <person name="Zhang X."/>
            <person name="Sun L."/>
            <person name="Yuan J."/>
            <person name="Sun Y."/>
            <person name="Gao Y."/>
            <person name="Zhang L."/>
            <person name="Li S."/>
            <person name="Dai H."/>
            <person name="Hamel J.F."/>
            <person name="Liu C."/>
            <person name="Yu Y."/>
            <person name="Liu S."/>
            <person name="Lin W."/>
            <person name="Guo K."/>
            <person name="Jin S."/>
            <person name="Xu P."/>
            <person name="Storey K.B."/>
            <person name="Huan P."/>
            <person name="Zhang T."/>
            <person name="Zhou Y."/>
            <person name="Zhang J."/>
            <person name="Lin C."/>
            <person name="Li X."/>
            <person name="Xing L."/>
            <person name="Huo D."/>
            <person name="Sun M."/>
            <person name="Wang L."/>
            <person name="Mercier A."/>
            <person name="Li F."/>
            <person name="Yang H."/>
            <person name="Xiang J."/>
        </authorList>
    </citation>
    <scope>NUCLEOTIDE SEQUENCE [LARGE SCALE GENOMIC DNA]</scope>
    <source>
        <strain evidence="3">Shaxun</strain>
        <tissue evidence="3">Muscle</tissue>
    </source>
</reference>
<organism evidence="3 4">
    <name type="scientific">Stichopus japonicus</name>
    <name type="common">Sea cucumber</name>
    <dbReference type="NCBI Taxonomy" id="307972"/>
    <lineage>
        <taxon>Eukaryota</taxon>
        <taxon>Metazoa</taxon>
        <taxon>Echinodermata</taxon>
        <taxon>Eleutherozoa</taxon>
        <taxon>Echinozoa</taxon>
        <taxon>Holothuroidea</taxon>
        <taxon>Aspidochirotacea</taxon>
        <taxon>Aspidochirotida</taxon>
        <taxon>Stichopodidae</taxon>
        <taxon>Apostichopus</taxon>
    </lineage>
</organism>
<keyword evidence="1" id="KW-0175">Coiled coil</keyword>
<dbReference type="AlphaFoldDB" id="A0A2G8KQD3"/>
<dbReference type="Pfam" id="PF13450">
    <property type="entry name" value="NAD_binding_8"/>
    <property type="match status" value="1"/>
</dbReference>
<dbReference type="STRING" id="307972.A0A2G8KQD3"/>
<sequence length="637" mass="71406">MYPYLGGGPPQIILPVNPEGLPKLPYGMTRKVLVIGGGVSGLSAALELAERGFEVTIKEKQTSVGGRYSTHKLNALGEEFQLSTGFHGNNCWAIFFKLGEKVPQGEPLCLPDPPPTKDQRSKVKLGFHHGSVVCVNWKGSHNDSAICIHWKVSELFSILCPLDGFSQWISLLCLINGPVLRIIQHSVSIGWVPTVVQHAMFNLNSLTPVFTITNNFREYARIWVLRNTMCCWPDNHFAFRDYEWENVYSSGPWPLNLLAMIIRSPNLSLWTAIKTWRVSLGFILYNHGSLYETYDNLTYDEWADMYGVVPEFGDIWLKAGISASFDEVSSFSAAEFLLFSHFYFLSVAEAEHRDYSSVDSGTSLINPWVEKLKGLGVKFELGTAVTALGFDGSGKVTHDISDPSKLYDHVILAVDLGSAKQILSDSLEQLRERNSAVERALARIKNDLKYLDKAPPFKILKVWFDKQLERDRNHPILQTPQHSPINLIVQLHQVEQQYRDWVAKTGGSVMEFHLYCWSHGEVEDDKVWEIISPTVREIYPEIFDSNFKILASYVKSGDSCASFKNGTAQHRPRAIFPSKCGIPNLGLAGDWLRTDYPSALTERSVSTAIESVNQVLLAEGIQQVPLTVTTSFGPGFI</sequence>
<dbReference type="InterPro" id="IPR002937">
    <property type="entry name" value="Amino_oxidase"/>
</dbReference>
<dbReference type="Gene3D" id="3.50.50.60">
    <property type="entry name" value="FAD/NAD(P)-binding domain"/>
    <property type="match status" value="1"/>
</dbReference>
<dbReference type="OrthoDB" id="5046242at2759"/>
<dbReference type="PANTHER" id="PTHR42923">
    <property type="entry name" value="PROTOPORPHYRINOGEN OXIDASE"/>
    <property type="match status" value="1"/>
</dbReference>
<dbReference type="InterPro" id="IPR036188">
    <property type="entry name" value="FAD/NAD-bd_sf"/>
</dbReference>
<dbReference type="Pfam" id="PF01593">
    <property type="entry name" value="Amino_oxidase"/>
    <property type="match status" value="1"/>
</dbReference>
<evidence type="ECO:0000259" key="2">
    <source>
        <dbReference type="Pfam" id="PF01593"/>
    </source>
</evidence>
<dbReference type="GO" id="GO:0016491">
    <property type="term" value="F:oxidoreductase activity"/>
    <property type="evidence" value="ECO:0007669"/>
    <property type="project" value="InterPro"/>
</dbReference>
<gene>
    <name evidence="3" type="ORF">BSL78_12917</name>
</gene>
<dbReference type="Proteomes" id="UP000230750">
    <property type="component" value="Unassembled WGS sequence"/>
</dbReference>
<dbReference type="SUPFAM" id="SSF51905">
    <property type="entry name" value="FAD/NAD(P)-binding domain"/>
    <property type="match status" value="1"/>
</dbReference>
<feature type="coiled-coil region" evidence="1">
    <location>
        <begin position="420"/>
        <end position="447"/>
    </location>
</feature>
<dbReference type="InterPro" id="IPR050464">
    <property type="entry name" value="Zeta_carotene_desat/Oxidored"/>
</dbReference>
<evidence type="ECO:0000313" key="3">
    <source>
        <dbReference type="EMBL" id="PIK50211.1"/>
    </source>
</evidence>
<feature type="domain" description="Amine oxidase" evidence="2">
    <location>
        <begin position="334"/>
        <end position="616"/>
    </location>
</feature>
<comment type="caution">
    <text evidence="3">The sequence shown here is derived from an EMBL/GenBank/DDBJ whole genome shotgun (WGS) entry which is preliminary data.</text>
</comment>
<evidence type="ECO:0000256" key="1">
    <source>
        <dbReference type="SAM" id="Coils"/>
    </source>
</evidence>
<name>A0A2G8KQD3_STIJA</name>